<dbReference type="Gene3D" id="2.60.40.10">
    <property type="entry name" value="Immunoglobulins"/>
    <property type="match status" value="1"/>
</dbReference>
<dbReference type="GO" id="GO:0004553">
    <property type="term" value="F:hydrolase activity, hydrolyzing O-glycosyl compounds"/>
    <property type="evidence" value="ECO:0007669"/>
    <property type="project" value="InterPro"/>
</dbReference>
<sequence>MKNKVAWIDDIRLLTVRLEGIDLLETEEVPVIYWKKRGKYFPVKIDKIIDDSTVSMTFSEELPMGEILVLLWGKRKIPVYPRAIVRTEWFENHYSDLNAKLGADYQESATTFSVWAPTAISVKVCLNQKVFTLSREKSGIWKRKIVGEWHGFTYQYEVTVNGTTTYANDPYAKAMLANSTKSVIVDLSKTDPADFTNVERPKLQNLQDAIIYELHVRDATIQANSGVVNKGKFSGLAEAATTTLNSYSTGLSYLKELGITHVQLLPINDFARVNELDSDSDYNWGYDPLYFQVPEGSYSTDPEDPLARIKECKEMIKKFHQEGISVILDVVYNHVFIMEESPFEKIVPGYYFRYHTDGSLSNGTGVGNDLATERRMVRKFIIDTINFWLQEYKVDGFRFDLMGAIDIETMKNVHERCSKEAVPIMLLGEGWELPTVLAPEDKATAINSQQLSGIRFFNDYFRDSLKGNQFDTNSAGYVNGLGHFIERLPNLISGSALETYGEPFVSEVNQTINYVECHDNHTLWDRLSLTNGDKNAWTRKKMHQLASGITLLSQGVPFIHAGQEWFRSKQGDENSYISGDQINQLDWYQRESENENIVFIKSLIALRKKYKVFRLSSKQEIRKRFKVLTTPSTLFGFALLGEDEDLSIYVNPTEERHRLHLPSSGKWQIAVTNDAQKQQAMEEVIGEYTCIESYELLVLRRSIKS</sequence>
<evidence type="ECO:0000259" key="2">
    <source>
        <dbReference type="SMART" id="SM00642"/>
    </source>
</evidence>
<dbReference type="GO" id="GO:0005975">
    <property type="term" value="P:carbohydrate metabolic process"/>
    <property type="evidence" value="ECO:0007669"/>
    <property type="project" value="InterPro"/>
</dbReference>
<dbReference type="KEGG" id="vne:CFK40_17750"/>
<organism evidence="3 4">
    <name type="scientific">Virgibacillus necropolis</name>
    <dbReference type="NCBI Taxonomy" id="163877"/>
    <lineage>
        <taxon>Bacteria</taxon>
        <taxon>Bacillati</taxon>
        <taxon>Bacillota</taxon>
        <taxon>Bacilli</taxon>
        <taxon>Bacillales</taxon>
        <taxon>Bacillaceae</taxon>
        <taxon>Virgibacillus</taxon>
    </lineage>
</organism>
<feature type="domain" description="Glycosyl hydrolase family 13 catalytic" evidence="2">
    <location>
        <begin position="241"/>
        <end position="607"/>
    </location>
</feature>
<dbReference type="SUPFAM" id="SSF81296">
    <property type="entry name" value="E set domains"/>
    <property type="match status" value="1"/>
</dbReference>
<evidence type="ECO:0000256" key="1">
    <source>
        <dbReference type="ARBA" id="ARBA00008061"/>
    </source>
</evidence>
<dbReference type="InterPro" id="IPR017853">
    <property type="entry name" value="GH"/>
</dbReference>
<name>A0A221MGE1_9BACI</name>
<comment type="similarity">
    <text evidence="1">Belongs to the glycosyl hydrolase 13 family.</text>
</comment>
<dbReference type="SMART" id="SM00642">
    <property type="entry name" value="Aamy"/>
    <property type="match status" value="1"/>
</dbReference>
<dbReference type="EMBL" id="CP022437">
    <property type="protein sequence ID" value="ASN06728.1"/>
    <property type="molecule type" value="Genomic_DNA"/>
</dbReference>
<proteinExistence type="inferred from homology"/>
<evidence type="ECO:0000313" key="3">
    <source>
        <dbReference type="EMBL" id="ASN06728.1"/>
    </source>
</evidence>
<reference evidence="3 4" key="1">
    <citation type="journal article" date="2003" name="Int. J. Syst. Evol. Microbiol.">
        <title>Virgibacillus carmonensis sp. nov., Virgibacillus necropolis sp. nov. and Virgibacillus picturae sp. nov., three novel species isolated from deteriorated mural paintings, transfer of the species of the genus salibacillus to Virgibacillus, as Virgibacillus marismortui comb. nov. and Virgibacillus salexigens comb. nov., and emended description of the genus Virgibacillus.</title>
        <authorList>
            <person name="Heyrman J."/>
            <person name="Logan N.A."/>
            <person name="Busse H.J."/>
            <person name="Balcaen A."/>
            <person name="Lebbe L."/>
            <person name="Rodriguez-Diaz M."/>
            <person name="Swings J."/>
            <person name="De Vos P."/>
        </authorList>
    </citation>
    <scope>NUCLEOTIDE SEQUENCE [LARGE SCALE GENOMIC DNA]</scope>
    <source>
        <strain evidence="3 4">LMG 19488</strain>
    </source>
</reference>
<dbReference type="PANTHER" id="PTHR43002">
    <property type="entry name" value="GLYCOGEN DEBRANCHING ENZYME"/>
    <property type="match status" value="1"/>
</dbReference>
<dbReference type="CDD" id="cd11341">
    <property type="entry name" value="AmyAc_Pullulanase_LD-like"/>
    <property type="match status" value="1"/>
</dbReference>
<dbReference type="InterPro" id="IPR014756">
    <property type="entry name" value="Ig_E-set"/>
</dbReference>
<accession>A0A221MGE1</accession>
<dbReference type="AlphaFoldDB" id="A0A221MGE1"/>
<dbReference type="OrthoDB" id="9800174at2"/>
<dbReference type="Gene3D" id="3.20.20.80">
    <property type="entry name" value="Glycosidases"/>
    <property type="match status" value="1"/>
</dbReference>
<dbReference type="RefSeq" id="WP_089533724.1">
    <property type="nucleotide sequence ID" value="NZ_CP022437.1"/>
</dbReference>
<dbReference type="InterPro" id="IPR004193">
    <property type="entry name" value="Glyco_hydro_13_N"/>
</dbReference>
<dbReference type="Proteomes" id="UP000204391">
    <property type="component" value="Chromosome"/>
</dbReference>
<dbReference type="InterPro" id="IPR013783">
    <property type="entry name" value="Ig-like_fold"/>
</dbReference>
<keyword evidence="4" id="KW-1185">Reference proteome</keyword>
<dbReference type="Pfam" id="PF00128">
    <property type="entry name" value="Alpha-amylase"/>
    <property type="match status" value="1"/>
</dbReference>
<protein>
    <submittedName>
        <fullName evidence="3">Type I pullulanase</fullName>
    </submittedName>
</protein>
<dbReference type="InterPro" id="IPR011840">
    <property type="entry name" value="PulA_typeI"/>
</dbReference>
<gene>
    <name evidence="3" type="primary">pulA</name>
    <name evidence="3" type="ORF">CFK40_17750</name>
</gene>
<dbReference type="Gene3D" id="2.60.40.1180">
    <property type="entry name" value="Golgi alpha-mannosidase II"/>
    <property type="match status" value="1"/>
</dbReference>
<evidence type="ECO:0000313" key="4">
    <source>
        <dbReference type="Proteomes" id="UP000204391"/>
    </source>
</evidence>
<dbReference type="CDD" id="cd02860">
    <property type="entry name" value="E_set_Pullulanase"/>
    <property type="match status" value="1"/>
</dbReference>
<dbReference type="InterPro" id="IPR013780">
    <property type="entry name" value="Glyco_hydro_b"/>
</dbReference>
<dbReference type="InterPro" id="IPR006047">
    <property type="entry name" value="GH13_cat_dom"/>
</dbReference>
<dbReference type="Pfam" id="PF02922">
    <property type="entry name" value="CBM_48"/>
    <property type="match status" value="1"/>
</dbReference>
<dbReference type="SUPFAM" id="SSF51445">
    <property type="entry name" value="(Trans)glycosidases"/>
    <property type="match status" value="1"/>
</dbReference>
<dbReference type="NCBIfam" id="TIGR02104">
    <property type="entry name" value="pulA_typeI"/>
    <property type="match status" value="1"/>
</dbReference>